<proteinExistence type="predicted"/>
<gene>
    <name evidence="1" type="ORF">KFL_000530185</name>
</gene>
<dbReference type="Gene3D" id="1.20.1280.50">
    <property type="match status" value="1"/>
</dbReference>
<reference evidence="1 2" key="1">
    <citation type="journal article" date="2014" name="Nat. Commun.">
        <title>Klebsormidium flaccidum genome reveals primary factors for plant terrestrial adaptation.</title>
        <authorList>
            <person name="Hori K."/>
            <person name="Maruyama F."/>
            <person name="Fujisawa T."/>
            <person name="Togashi T."/>
            <person name="Yamamoto N."/>
            <person name="Seo M."/>
            <person name="Sato S."/>
            <person name="Yamada T."/>
            <person name="Mori H."/>
            <person name="Tajima N."/>
            <person name="Moriyama T."/>
            <person name="Ikeuchi M."/>
            <person name="Watanabe M."/>
            <person name="Wada H."/>
            <person name="Kobayashi K."/>
            <person name="Saito M."/>
            <person name="Masuda T."/>
            <person name="Sasaki-Sekimoto Y."/>
            <person name="Mashiguchi K."/>
            <person name="Awai K."/>
            <person name="Shimojima M."/>
            <person name="Masuda S."/>
            <person name="Iwai M."/>
            <person name="Nobusawa T."/>
            <person name="Narise T."/>
            <person name="Kondo S."/>
            <person name="Saito H."/>
            <person name="Sato R."/>
            <person name="Murakawa M."/>
            <person name="Ihara Y."/>
            <person name="Oshima-Yamada Y."/>
            <person name="Ohtaka K."/>
            <person name="Satoh M."/>
            <person name="Sonobe K."/>
            <person name="Ishii M."/>
            <person name="Ohtani R."/>
            <person name="Kanamori-Sato M."/>
            <person name="Honoki R."/>
            <person name="Miyazaki D."/>
            <person name="Mochizuki H."/>
            <person name="Umetsu J."/>
            <person name="Higashi K."/>
            <person name="Shibata D."/>
            <person name="Kamiya Y."/>
            <person name="Sato N."/>
            <person name="Nakamura Y."/>
            <person name="Tabata S."/>
            <person name="Ida S."/>
            <person name="Kurokawa K."/>
            <person name="Ohta H."/>
        </authorList>
    </citation>
    <scope>NUCLEOTIDE SEQUENCE [LARGE SCALE GENOMIC DNA]</scope>
    <source>
        <strain evidence="1 2">NIES-2285</strain>
    </source>
</reference>
<sequence>MDRLDAPLVDHLLTLLGPAGACRVAVLSKDHKELVETNSLWKTWCERESPSLTTSPAKEYVEAFYGNRASYKKLFAKLSRERSGASVKWNLNKDAAVGKNRGSKLSDYVMLMDVYLRGESFVFCSAECSELEVAGYQDDWMFQNGYYFDCEGVCKAVVRAFVNPPGLKEDVSSAVKHVASLDEQQVSRWPKPERQEVLLFSWKLMRKSDGKIQNLLDHEPMSLSHRTFLLHPEYRFEALAPVRDPENLDWTLFKALMRLRSYREEQKAVQWDGWTSNPPQKQEEYAVEVGISKDCFARECREDPNTGKRSASRTLQ</sequence>
<dbReference type="AlphaFoldDB" id="A0A1Y1HTR3"/>
<evidence type="ECO:0000313" key="1">
    <source>
        <dbReference type="EMBL" id="GAQ80391.1"/>
    </source>
</evidence>
<keyword evidence="2" id="KW-1185">Reference proteome</keyword>
<evidence type="ECO:0000313" key="2">
    <source>
        <dbReference type="Proteomes" id="UP000054558"/>
    </source>
</evidence>
<dbReference type="Proteomes" id="UP000054558">
    <property type="component" value="Unassembled WGS sequence"/>
</dbReference>
<dbReference type="SUPFAM" id="SSF81383">
    <property type="entry name" value="F-box domain"/>
    <property type="match status" value="1"/>
</dbReference>
<dbReference type="InterPro" id="IPR036047">
    <property type="entry name" value="F-box-like_dom_sf"/>
</dbReference>
<accession>A0A1Y1HTR3</accession>
<dbReference type="EMBL" id="DF237002">
    <property type="protein sequence ID" value="GAQ80391.1"/>
    <property type="molecule type" value="Genomic_DNA"/>
</dbReference>
<organism evidence="1 2">
    <name type="scientific">Klebsormidium nitens</name>
    <name type="common">Green alga</name>
    <name type="synonym">Ulothrix nitens</name>
    <dbReference type="NCBI Taxonomy" id="105231"/>
    <lineage>
        <taxon>Eukaryota</taxon>
        <taxon>Viridiplantae</taxon>
        <taxon>Streptophyta</taxon>
        <taxon>Klebsormidiophyceae</taxon>
        <taxon>Klebsormidiales</taxon>
        <taxon>Klebsormidiaceae</taxon>
        <taxon>Klebsormidium</taxon>
    </lineage>
</organism>
<name>A0A1Y1HTR3_KLENI</name>
<evidence type="ECO:0008006" key="3">
    <source>
        <dbReference type="Google" id="ProtNLM"/>
    </source>
</evidence>
<protein>
    <recommendedName>
        <fullName evidence="3">F-box domain-containing protein</fullName>
    </recommendedName>
</protein>